<accession>I0YI91</accession>
<feature type="region of interest" description="Disordered" evidence="7">
    <location>
        <begin position="389"/>
        <end position="408"/>
    </location>
</feature>
<keyword evidence="4" id="KW-0325">Glycoprotein</keyword>
<comment type="similarity">
    <text evidence="1 6">Belongs to the glycosyltransferase 37 family.</text>
</comment>
<dbReference type="KEGG" id="csl:COCSUDRAFT_49413"/>
<proteinExistence type="inferred from homology"/>
<dbReference type="GO" id="GO:0042546">
    <property type="term" value="P:cell wall biogenesis"/>
    <property type="evidence" value="ECO:0007669"/>
    <property type="project" value="InterPro"/>
</dbReference>
<organism evidence="9 10">
    <name type="scientific">Coccomyxa subellipsoidea (strain C-169)</name>
    <name type="common">Green microalga</name>
    <dbReference type="NCBI Taxonomy" id="574566"/>
    <lineage>
        <taxon>Eukaryota</taxon>
        <taxon>Viridiplantae</taxon>
        <taxon>Chlorophyta</taxon>
        <taxon>core chlorophytes</taxon>
        <taxon>Trebouxiophyceae</taxon>
        <taxon>Trebouxiophyceae incertae sedis</taxon>
        <taxon>Coccomyxaceae</taxon>
        <taxon>Coccomyxa</taxon>
        <taxon>Coccomyxa subellipsoidea</taxon>
    </lineage>
</organism>
<dbReference type="OrthoDB" id="2012888at2759"/>
<dbReference type="GO" id="GO:0071555">
    <property type="term" value="P:cell wall organization"/>
    <property type="evidence" value="ECO:0007669"/>
    <property type="project" value="UniProtKB-UniRule"/>
</dbReference>
<evidence type="ECO:0000313" key="10">
    <source>
        <dbReference type="Proteomes" id="UP000007264"/>
    </source>
</evidence>
<gene>
    <name evidence="9" type="ORF">COCSUDRAFT_49413</name>
</gene>
<keyword evidence="8" id="KW-0732">Signal</keyword>
<feature type="chain" id="PRO_5003637010" description="Fucosyltransferase" evidence="8">
    <location>
        <begin position="34"/>
        <end position="565"/>
    </location>
</feature>
<dbReference type="GO" id="GO:0032580">
    <property type="term" value="C:Golgi cisterna membrane"/>
    <property type="evidence" value="ECO:0007669"/>
    <property type="project" value="UniProtKB-SubCell"/>
</dbReference>
<feature type="compositionally biased region" description="Gly residues" evidence="7">
    <location>
        <begin position="391"/>
        <end position="401"/>
    </location>
</feature>
<keyword evidence="5 6" id="KW-0961">Cell wall biogenesis/degradation</keyword>
<dbReference type="EMBL" id="AGSI01000027">
    <property type="protein sequence ID" value="EIE18110.1"/>
    <property type="molecule type" value="Genomic_DNA"/>
</dbReference>
<evidence type="ECO:0000256" key="5">
    <source>
        <dbReference type="ARBA" id="ARBA00023316"/>
    </source>
</evidence>
<dbReference type="AlphaFoldDB" id="I0YI91"/>
<dbReference type="Proteomes" id="UP000007264">
    <property type="component" value="Unassembled WGS sequence"/>
</dbReference>
<sequence>MTRIHSTSKHDRRSILRLLCLFILAVCCRPATARPPADNALISSSSSGSGSSKRGALAAAEHSTYGNAADRSGGSSSSKTSSRRGTLSAAEHSTYGGAAEHSSGGRWSAAQGLLRLRAGPGRRKRSQWAALDSLLDRYAERHKRCLFDQTYKGQYVIVSMGDSFSGLGNRMLSVVTGMLMALMTQRCFFLRHDTYLRDFRNSMGLDMRWWEHEAGLQRWGRHNLTTLILGPRSIWAMSPTDPLYITGDLQQLWGGHDAVDIHYDNDYLVPLLLSNPNYRAFFDRFFPSREIFHPLGRFLFNLHPRHEAAAHAFRASKFGAFTVGLQIRTQKPLGAGLADPSIGHFCSLARAVQLKHGLPDDRVKYFVATDSEDALEGVRKSLGADRVVNTDGGGVRGGEGTQAGNPGSEESAVLDMRLLSMTDALIVTSASSFGYVAAAWGGIVPIHVLHRGDKPSMLNPYFYTPLNSEPCYWGAHRYFLTKAPKEAVDLLRDNPMWMQYAHCQGRELAGEGDSAVGDGAFAALGIGVRIGGSPGRRGRTPCGGGDAPSPARRGGCAPNGPGTGA</sequence>
<feature type="region of interest" description="Disordered" evidence="7">
    <location>
        <begin position="535"/>
        <end position="565"/>
    </location>
</feature>
<dbReference type="STRING" id="574566.I0YI91"/>
<evidence type="ECO:0000256" key="1">
    <source>
        <dbReference type="ARBA" id="ARBA00010481"/>
    </source>
</evidence>
<feature type="compositionally biased region" description="Gly residues" evidence="7">
    <location>
        <begin position="535"/>
        <end position="546"/>
    </location>
</feature>
<keyword evidence="10" id="KW-1185">Reference proteome</keyword>
<evidence type="ECO:0000256" key="8">
    <source>
        <dbReference type="SAM" id="SignalP"/>
    </source>
</evidence>
<dbReference type="Gene3D" id="3.40.50.11350">
    <property type="match status" value="1"/>
</dbReference>
<dbReference type="PANTHER" id="PTHR31889">
    <property type="entry name" value="FUCOSYLTRANSFERASE 2-RELATED"/>
    <property type="match status" value="1"/>
</dbReference>
<name>I0YI91_COCSC</name>
<feature type="compositionally biased region" description="Low complexity" evidence="7">
    <location>
        <begin position="71"/>
        <end position="88"/>
    </location>
</feature>
<dbReference type="EC" id="2.4.1.-" evidence="6"/>
<comment type="subcellular location">
    <subcellularLocation>
        <location evidence="6">Golgi apparatus</location>
        <location evidence="6">Golgi stack membrane</location>
        <topology evidence="6">Single-pass type II membrane protein</topology>
    </subcellularLocation>
</comment>
<evidence type="ECO:0000256" key="6">
    <source>
        <dbReference type="RuleBase" id="RU367004"/>
    </source>
</evidence>
<comment type="caution">
    <text evidence="9">The sequence shown here is derived from an EMBL/GenBank/DDBJ whole genome shotgun (WGS) entry which is preliminary data.</text>
</comment>
<evidence type="ECO:0000313" key="9">
    <source>
        <dbReference type="EMBL" id="EIE18110.1"/>
    </source>
</evidence>
<dbReference type="GeneID" id="17036066"/>
<dbReference type="RefSeq" id="XP_005642654.1">
    <property type="nucleotide sequence ID" value="XM_005642597.1"/>
</dbReference>
<evidence type="ECO:0000256" key="4">
    <source>
        <dbReference type="ARBA" id="ARBA00023180"/>
    </source>
</evidence>
<dbReference type="eggNOG" id="ENOG502S7F1">
    <property type="taxonomic scope" value="Eukaryota"/>
</dbReference>
<keyword evidence="2 6" id="KW-0328">Glycosyltransferase</keyword>
<keyword evidence="3 6" id="KW-0808">Transferase</keyword>
<keyword evidence="6" id="KW-0333">Golgi apparatus</keyword>
<comment type="function">
    <text evidence="6">May be involved in cell wall biosynthesis.</text>
</comment>
<evidence type="ECO:0000256" key="2">
    <source>
        <dbReference type="ARBA" id="ARBA00022676"/>
    </source>
</evidence>
<dbReference type="Pfam" id="PF03254">
    <property type="entry name" value="XG_FTase"/>
    <property type="match status" value="1"/>
</dbReference>
<dbReference type="GO" id="GO:0008107">
    <property type="term" value="F:galactoside 2-alpha-L-fucosyltransferase activity"/>
    <property type="evidence" value="ECO:0007669"/>
    <property type="project" value="InterPro"/>
</dbReference>
<dbReference type="InterPro" id="IPR004938">
    <property type="entry name" value="XG_FTase"/>
</dbReference>
<evidence type="ECO:0000256" key="3">
    <source>
        <dbReference type="ARBA" id="ARBA00022679"/>
    </source>
</evidence>
<reference evidence="9 10" key="1">
    <citation type="journal article" date="2012" name="Genome Biol.">
        <title>The genome of the polar eukaryotic microalga coccomyxa subellipsoidea reveals traits of cold adaptation.</title>
        <authorList>
            <person name="Blanc G."/>
            <person name="Agarkova I."/>
            <person name="Grimwood J."/>
            <person name="Kuo A."/>
            <person name="Brueggeman A."/>
            <person name="Dunigan D."/>
            <person name="Gurnon J."/>
            <person name="Ladunga I."/>
            <person name="Lindquist E."/>
            <person name="Lucas S."/>
            <person name="Pangilinan J."/>
            <person name="Proschold T."/>
            <person name="Salamov A."/>
            <person name="Schmutz J."/>
            <person name="Weeks D."/>
            <person name="Yamada T."/>
            <person name="Claverie J.M."/>
            <person name="Grigoriev I."/>
            <person name="Van Etten J."/>
            <person name="Lomsadze A."/>
            <person name="Borodovsky M."/>
        </authorList>
    </citation>
    <scope>NUCLEOTIDE SEQUENCE [LARGE SCALE GENOMIC DNA]</scope>
    <source>
        <strain evidence="9 10">C-169</strain>
    </source>
</reference>
<dbReference type="PANTHER" id="PTHR31889:SF2">
    <property type="entry name" value="FUCOSYLTRANSFERASE 3"/>
    <property type="match status" value="1"/>
</dbReference>
<feature type="region of interest" description="Disordered" evidence="7">
    <location>
        <begin position="41"/>
        <end position="104"/>
    </location>
</feature>
<feature type="compositionally biased region" description="Low complexity" evidence="7">
    <location>
        <begin position="43"/>
        <end position="52"/>
    </location>
</feature>
<feature type="signal peptide" evidence="8">
    <location>
        <begin position="1"/>
        <end position="33"/>
    </location>
</feature>
<protein>
    <recommendedName>
        <fullName evidence="6">Fucosyltransferase</fullName>
        <ecNumber evidence="6">2.4.1.-</ecNumber>
    </recommendedName>
</protein>
<evidence type="ECO:0000256" key="7">
    <source>
        <dbReference type="SAM" id="MobiDB-lite"/>
    </source>
</evidence>